<dbReference type="Pfam" id="PF20684">
    <property type="entry name" value="Fung_rhodopsin"/>
    <property type="match status" value="2"/>
</dbReference>
<feature type="transmembrane region" description="Helical" evidence="7">
    <location>
        <begin position="149"/>
        <end position="168"/>
    </location>
</feature>
<protein>
    <recommendedName>
        <fullName evidence="8">Rhodopsin domain-containing protein</fullName>
    </recommendedName>
</protein>
<feature type="transmembrane region" description="Helical" evidence="7">
    <location>
        <begin position="98"/>
        <end position="114"/>
    </location>
</feature>
<evidence type="ECO:0000256" key="5">
    <source>
        <dbReference type="ARBA" id="ARBA00038359"/>
    </source>
</evidence>
<dbReference type="PANTHER" id="PTHR33048">
    <property type="entry name" value="PTH11-LIKE INTEGRAL MEMBRANE PROTEIN (AFU_ORTHOLOGUE AFUA_5G11245)"/>
    <property type="match status" value="1"/>
</dbReference>
<accession>A0A395IU53</accession>
<organism evidence="9 10">
    <name type="scientific">Monilinia fructigena</name>
    <dbReference type="NCBI Taxonomy" id="38457"/>
    <lineage>
        <taxon>Eukaryota</taxon>
        <taxon>Fungi</taxon>
        <taxon>Dikarya</taxon>
        <taxon>Ascomycota</taxon>
        <taxon>Pezizomycotina</taxon>
        <taxon>Leotiomycetes</taxon>
        <taxon>Helotiales</taxon>
        <taxon>Sclerotiniaceae</taxon>
        <taxon>Monilinia</taxon>
    </lineage>
</organism>
<evidence type="ECO:0000313" key="10">
    <source>
        <dbReference type="Proteomes" id="UP000249056"/>
    </source>
</evidence>
<feature type="compositionally biased region" description="Basic residues" evidence="6">
    <location>
        <begin position="227"/>
        <end position="246"/>
    </location>
</feature>
<feature type="region of interest" description="Disordered" evidence="6">
    <location>
        <begin position="217"/>
        <end position="246"/>
    </location>
</feature>
<evidence type="ECO:0000256" key="1">
    <source>
        <dbReference type="ARBA" id="ARBA00004141"/>
    </source>
</evidence>
<dbReference type="GO" id="GO:0016020">
    <property type="term" value="C:membrane"/>
    <property type="evidence" value="ECO:0007669"/>
    <property type="project" value="UniProtKB-SubCell"/>
</dbReference>
<feature type="domain" description="Rhodopsin" evidence="8">
    <location>
        <begin position="40"/>
        <end position="124"/>
    </location>
</feature>
<name>A0A395IU53_9HELO</name>
<evidence type="ECO:0000256" key="2">
    <source>
        <dbReference type="ARBA" id="ARBA00022692"/>
    </source>
</evidence>
<feature type="transmembrane region" description="Helical" evidence="7">
    <location>
        <begin position="62"/>
        <end position="86"/>
    </location>
</feature>
<comment type="subcellular location">
    <subcellularLocation>
        <location evidence="1">Membrane</location>
        <topology evidence="1">Multi-pass membrane protein</topology>
    </subcellularLocation>
</comment>
<keyword evidence="4 7" id="KW-0472">Membrane</keyword>
<feature type="transmembrane region" description="Helical" evidence="7">
    <location>
        <begin position="120"/>
        <end position="137"/>
    </location>
</feature>
<dbReference type="Proteomes" id="UP000249056">
    <property type="component" value="Unassembled WGS sequence"/>
</dbReference>
<dbReference type="InterPro" id="IPR052337">
    <property type="entry name" value="SAT4-like"/>
</dbReference>
<keyword evidence="3 7" id="KW-1133">Transmembrane helix</keyword>
<keyword evidence="10" id="KW-1185">Reference proteome</keyword>
<gene>
    <name evidence="9" type="ORF">DID88_003480</name>
</gene>
<evidence type="ECO:0000259" key="8">
    <source>
        <dbReference type="Pfam" id="PF20684"/>
    </source>
</evidence>
<evidence type="ECO:0000256" key="4">
    <source>
        <dbReference type="ARBA" id="ARBA00023136"/>
    </source>
</evidence>
<comment type="similarity">
    <text evidence="5">Belongs to the SAT4 family.</text>
</comment>
<feature type="transmembrane region" description="Helical" evidence="7">
    <location>
        <begin position="188"/>
        <end position="210"/>
    </location>
</feature>
<reference evidence="9 10" key="1">
    <citation type="submission" date="2018-06" db="EMBL/GenBank/DDBJ databases">
        <title>Genome Sequence of the Brown Rot Fungal Pathogen Monilinia fructigena.</title>
        <authorList>
            <person name="Landi L."/>
            <person name="De Miccolis Angelini R.M."/>
            <person name="Pollastro S."/>
            <person name="Abate D."/>
            <person name="Faretra F."/>
            <person name="Romanazzi G."/>
        </authorList>
    </citation>
    <scope>NUCLEOTIDE SEQUENCE [LARGE SCALE GENOMIC DNA]</scope>
    <source>
        <strain evidence="9 10">Mfrg269</strain>
    </source>
</reference>
<evidence type="ECO:0000256" key="7">
    <source>
        <dbReference type="SAM" id="Phobius"/>
    </source>
</evidence>
<comment type="caution">
    <text evidence="9">The sequence shown here is derived from an EMBL/GenBank/DDBJ whole genome shotgun (WGS) entry which is preliminary data.</text>
</comment>
<evidence type="ECO:0000256" key="6">
    <source>
        <dbReference type="SAM" id="MobiDB-lite"/>
    </source>
</evidence>
<evidence type="ECO:0000313" key="9">
    <source>
        <dbReference type="EMBL" id="RAL63837.1"/>
    </source>
</evidence>
<dbReference type="InterPro" id="IPR049326">
    <property type="entry name" value="Rhodopsin_dom_fungi"/>
</dbReference>
<keyword evidence="2 7" id="KW-0812">Transmembrane</keyword>
<dbReference type="AlphaFoldDB" id="A0A395IU53"/>
<dbReference type="EMBL" id="QKRW01000017">
    <property type="protein sequence ID" value="RAL63837.1"/>
    <property type="molecule type" value="Genomic_DNA"/>
</dbReference>
<feature type="transmembrane region" description="Helical" evidence="7">
    <location>
        <begin position="23"/>
        <end position="42"/>
    </location>
</feature>
<sequence>MDAQAMAAEFPPGYLESYDGHKLVAICVTAIVLDLFFFAARFTSRWIHNTPKGWDDFLMIPALVFTLMLAAEGLVGITYCGVGYHVEYIELTAPHKLIRLYKLLIFFPATYAIAVTFPKLSILAICGYVGLAVALVYRLNMTRKVKIGLGLTLLTGSSGLATSVLRFVSFTHQSIFPDTPRASVNIALYTVLETSMYIVAACLPACRPLFNIIRHPSRSMPNQHDQKKCRQQRKNDNRRHRTPTNT</sequence>
<evidence type="ECO:0000256" key="3">
    <source>
        <dbReference type="ARBA" id="ARBA00022989"/>
    </source>
</evidence>
<proteinExistence type="inferred from homology"/>
<dbReference type="PANTHER" id="PTHR33048:SF156">
    <property type="entry name" value="INTEGRAL MEMBRANE PROTEIN"/>
    <property type="match status" value="1"/>
</dbReference>
<dbReference type="OrthoDB" id="5401779at2759"/>
<feature type="domain" description="Rhodopsin" evidence="8">
    <location>
        <begin position="131"/>
        <end position="211"/>
    </location>
</feature>